<dbReference type="SUPFAM" id="SSF52047">
    <property type="entry name" value="RNI-like"/>
    <property type="match status" value="1"/>
</dbReference>
<dbReference type="PANTHER" id="PTHR38926">
    <property type="entry name" value="F-BOX DOMAIN CONTAINING PROTEIN, EXPRESSED"/>
    <property type="match status" value="1"/>
</dbReference>
<keyword evidence="6" id="KW-1185">Reference proteome</keyword>
<keyword evidence="1" id="KW-0433">Leucine-rich repeat</keyword>
<dbReference type="Gene3D" id="1.20.1280.50">
    <property type="match status" value="1"/>
</dbReference>
<evidence type="ECO:0000256" key="1">
    <source>
        <dbReference type="ARBA" id="ARBA00022614"/>
    </source>
</evidence>
<evidence type="ECO:0000313" key="6">
    <source>
        <dbReference type="Proteomes" id="UP001632038"/>
    </source>
</evidence>
<comment type="caution">
    <text evidence="5">The sequence shown here is derived from an EMBL/GenBank/DDBJ whole genome shotgun (WGS) entry which is preliminary data.</text>
</comment>
<dbReference type="Pfam" id="PF12799">
    <property type="entry name" value="LRR_4"/>
    <property type="match status" value="1"/>
</dbReference>
<gene>
    <name evidence="5" type="ORF">CASFOL_039248</name>
</gene>
<accession>A0ABD3BI04</accession>
<proteinExistence type="predicted"/>
<dbReference type="PROSITE" id="PS50181">
    <property type="entry name" value="FBOX"/>
    <property type="match status" value="1"/>
</dbReference>
<dbReference type="InterPro" id="IPR032675">
    <property type="entry name" value="LRR_dom_sf"/>
</dbReference>
<name>A0ABD3BI04_9LAMI</name>
<dbReference type="InterPro" id="IPR001810">
    <property type="entry name" value="F-box_dom"/>
</dbReference>
<feature type="region of interest" description="Disordered" evidence="3">
    <location>
        <begin position="1"/>
        <end position="36"/>
    </location>
</feature>
<feature type="compositionally biased region" description="Basic residues" evidence="3">
    <location>
        <begin position="1"/>
        <end position="10"/>
    </location>
</feature>
<dbReference type="PANTHER" id="PTHR38926:SF82">
    <property type="entry name" value="F-BOX DOMAIN-CONTAINING PROTEIN"/>
    <property type="match status" value="1"/>
</dbReference>
<reference evidence="6" key="1">
    <citation type="journal article" date="2024" name="IScience">
        <title>Strigolactones Initiate the Formation of Haustorium-like Structures in Castilleja.</title>
        <authorList>
            <person name="Buerger M."/>
            <person name="Peterson D."/>
            <person name="Chory J."/>
        </authorList>
    </citation>
    <scope>NUCLEOTIDE SEQUENCE [LARGE SCALE GENOMIC DNA]</scope>
</reference>
<evidence type="ECO:0000313" key="5">
    <source>
        <dbReference type="EMBL" id="KAL3616854.1"/>
    </source>
</evidence>
<dbReference type="Proteomes" id="UP001632038">
    <property type="component" value="Unassembled WGS sequence"/>
</dbReference>
<dbReference type="EMBL" id="JAVIJP010000087">
    <property type="protein sequence ID" value="KAL3616854.1"/>
    <property type="molecule type" value="Genomic_DNA"/>
</dbReference>
<dbReference type="Gene3D" id="3.80.10.10">
    <property type="entry name" value="Ribonuclease Inhibitor"/>
    <property type="match status" value="1"/>
</dbReference>
<organism evidence="5 6">
    <name type="scientific">Castilleja foliolosa</name>
    <dbReference type="NCBI Taxonomy" id="1961234"/>
    <lineage>
        <taxon>Eukaryota</taxon>
        <taxon>Viridiplantae</taxon>
        <taxon>Streptophyta</taxon>
        <taxon>Embryophyta</taxon>
        <taxon>Tracheophyta</taxon>
        <taxon>Spermatophyta</taxon>
        <taxon>Magnoliopsida</taxon>
        <taxon>eudicotyledons</taxon>
        <taxon>Gunneridae</taxon>
        <taxon>Pentapetalae</taxon>
        <taxon>asterids</taxon>
        <taxon>lamiids</taxon>
        <taxon>Lamiales</taxon>
        <taxon>Orobanchaceae</taxon>
        <taxon>Pedicularideae</taxon>
        <taxon>Castillejinae</taxon>
        <taxon>Castilleja</taxon>
    </lineage>
</organism>
<dbReference type="SMART" id="SM00256">
    <property type="entry name" value="FBOX"/>
    <property type="match status" value="1"/>
</dbReference>
<dbReference type="InterPro" id="IPR006553">
    <property type="entry name" value="Leu-rich_rpt_Cys-con_subtyp"/>
</dbReference>
<evidence type="ECO:0000256" key="3">
    <source>
        <dbReference type="SAM" id="MobiDB-lite"/>
    </source>
</evidence>
<sequence>MGRRSKKKFTLKFPKGKKDNNPTAGGSSSPPPPPWVELPRDVTENILRRLGPVEILQNAQKVCTTWRSVCRDPSMWRVIDVKDFDDDHELFFSDVIICRRAVDRSQGELIDINIEYFGTDDLLRYISERSSRLKRLRLGCCDCISGVGLTAAVKKFPNLEELHLFFMPLITAIDIEAISISCPKLNSFTFNNRGYRFPLVEIDDSYALAIAKNMPNLRHLRLFGNRLSNYGLKAILDGCPNLESLDLRQCFSVDLQGAFGSVCSERIKYLKRPSDSTTDYEWDDKIYDDEYYYTDSSENYSDGDYEDYEDYGYYENYDDYTNPFNDLPFPANLVWYDRDEDDYL</sequence>
<dbReference type="SMART" id="SM00367">
    <property type="entry name" value="LRR_CC"/>
    <property type="match status" value="4"/>
</dbReference>
<dbReference type="CDD" id="cd22164">
    <property type="entry name" value="F-box_AtSKIP19-like"/>
    <property type="match status" value="1"/>
</dbReference>
<feature type="domain" description="F-box" evidence="4">
    <location>
        <begin position="32"/>
        <end position="79"/>
    </location>
</feature>
<evidence type="ECO:0000256" key="2">
    <source>
        <dbReference type="ARBA" id="ARBA00022737"/>
    </source>
</evidence>
<evidence type="ECO:0000259" key="4">
    <source>
        <dbReference type="PROSITE" id="PS50181"/>
    </source>
</evidence>
<dbReference type="InterPro" id="IPR025875">
    <property type="entry name" value="Leu-rich_rpt_4"/>
</dbReference>
<dbReference type="AlphaFoldDB" id="A0ABD3BI04"/>
<protein>
    <recommendedName>
        <fullName evidence="4">F-box domain-containing protein</fullName>
    </recommendedName>
</protein>
<keyword evidence="2" id="KW-0677">Repeat</keyword>
<dbReference type="Pfam" id="PF12937">
    <property type="entry name" value="F-box-like"/>
    <property type="match status" value="1"/>
</dbReference>